<dbReference type="EMBL" id="JAODUO010001029">
    <property type="protein sequence ID" value="KAK2171747.1"/>
    <property type="molecule type" value="Genomic_DNA"/>
</dbReference>
<feature type="domain" description="Glycosyl hydrolase family 31 C-terminal" evidence="7">
    <location>
        <begin position="549"/>
        <end position="633"/>
    </location>
</feature>
<evidence type="ECO:0000256" key="5">
    <source>
        <dbReference type="SAM" id="MobiDB-lite"/>
    </source>
</evidence>
<keyword evidence="3 4" id="KW-0326">Glycosidase</keyword>
<dbReference type="SUPFAM" id="SSF51011">
    <property type="entry name" value="Glycosyl hydrolase domain"/>
    <property type="match status" value="1"/>
</dbReference>
<feature type="domain" description="Glycoside hydrolase family 31 TIM barrel" evidence="6">
    <location>
        <begin position="241"/>
        <end position="530"/>
    </location>
</feature>
<dbReference type="Gene3D" id="2.60.40.1180">
    <property type="entry name" value="Golgi alpha-mannosidase II"/>
    <property type="match status" value="1"/>
</dbReference>
<evidence type="ECO:0000259" key="7">
    <source>
        <dbReference type="Pfam" id="PF21365"/>
    </source>
</evidence>
<dbReference type="SUPFAM" id="SSF51445">
    <property type="entry name" value="(Trans)glycosidases"/>
    <property type="match status" value="1"/>
</dbReference>
<accession>A0AAD9KI71</accession>
<evidence type="ECO:0000256" key="3">
    <source>
        <dbReference type="ARBA" id="ARBA00023295"/>
    </source>
</evidence>
<dbReference type="InterPro" id="IPR017853">
    <property type="entry name" value="GH"/>
</dbReference>
<evidence type="ECO:0000256" key="4">
    <source>
        <dbReference type="RuleBase" id="RU361185"/>
    </source>
</evidence>
<organism evidence="8 9">
    <name type="scientific">Ridgeia piscesae</name>
    <name type="common">Tubeworm</name>
    <dbReference type="NCBI Taxonomy" id="27915"/>
    <lineage>
        <taxon>Eukaryota</taxon>
        <taxon>Metazoa</taxon>
        <taxon>Spiralia</taxon>
        <taxon>Lophotrochozoa</taxon>
        <taxon>Annelida</taxon>
        <taxon>Polychaeta</taxon>
        <taxon>Sedentaria</taxon>
        <taxon>Canalipalpata</taxon>
        <taxon>Sabellida</taxon>
        <taxon>Siboglinidae</taxon>
        <taxon>Ridgeia</taxon>
    </lineage>
</organism>
<dbReference type="PANTHER" id="PTHR43053:SF4">
    <property type="entry name" value="MYOGENESIS-REGULATING GLYCOSIDASE"/>
    <property type="match status" value="1"/>
</dbReference>
<dbReference type="InterPro" id="IPR013780">
    <property type="entry name" value="Glyco_hydro_b"/>
</dbReference>
<comment type="similarity">
    <text evidence="1 4">Belongs to the glycosyl hydrolase 31 family.</text>
</comment>
<dbReference type="InterPro" id="IPR050985">
    <property type="entry name" value="Alpha-glycosidase_related"/>
</dbReference>
<evidence type="ECO:0000256" key="2">
    <source>
        <dbReference type="ARBA" id="ARBA00022801"/>
    </source>
</evidence>
<dbReference type="InterPro" id="IPR000322">
    <property type="entry name" value="Glyco_hydro_31_TIM"/>
</dbReference>
<dbReference type="AlphaFoldDB" id="A0AAD9KI71"/>
<evidence type="ECO:0000256" key="1">
    <source>
        <dbReference type="ARBA" id="ARBA00007806"/>
    </source>
</evidence>
<comment type="caution">
    <text evidence="8">The sequence shown here is derived from an EMBL/GenBank/DDBJ whole genome shotgun (WGS) entry which is preliminary data.</text>
</comment>
<reference evidence="8" key="1">
    <citation type="journal article" date="2023" name="Mol. Biol. Evol.">
        <title>Third-Generation Sequencing Reveals the Adaptive Role of the Epigenome in Three Deep-Sea Polychaetes.</title>
        <authorList>
            <person name="Perez M."/>
            <person name="Aroh O."/>
            <person name="Sun Y."/>
            <person name="Lan Y."/>
            <person name="Juniper S.K."/>
            <person name="Young C.R."/>
            <person name="Angers B."/>
            <person name="Qian P.Y."/>
        </authorList>
    </citation>
    <scope>NUCLEOTIDE SEQUENCE</scope>
    <source>
        <strain evidence="8">R07B-5</strain>
    </source>
</reference>
<gene>
    <name evidence="8" type="ORF">NP493_1029g01027</name>
</gene>
<evidence type="ECO:0000313" key="9">
    <source>
        <dbReference type="Proteomes" id="UP001209878"/>
    </source>
</evidence>
<dbReference type="Pfam" id="PF21365">
    <property type="entry name" value="Glyco_hydro_31_3rd"/>
    <property type="match status" value="1"/>
</dbReference>
<sequence>MADKSFAFHTLRFDVSDVRRVRLTVSPLHGDSAGAEPVLRGELGLCIPSRTSGMRVQEETNYVKIAWDDYGHVEVFHGALDGGGHSYNVRWLIDRTGKLDLSDQFDMRGAHWYGAAQVRCQTWPIENWNRKLKPYINGDSFADEYGGVQERYWLSSTGVALFVEPEVPLFVAMNSGNDGNLVFTSKFSRPYKNVDSRRLYLTYTLFQSDDVISVHRLATAKVIARPHAIPDEKLFRFPIWSTWARYKKHVDQATVLRFANEIRENGFSASQLEIDDDWTSAYGDMEFDPVKFPQPKAMMDRLSELGFRVTLWVHPFASPKSKAFYAKSPTGGQLWVTSPVGGLVTWWNGVGRYMDVTNPDAVRRFTDALRRLQDEHNIASFKFDAGEANWLPAWFRTRTPLANPSTYSRLYAEMANDVDPDVHCQEVRIGARTQHLPLLVRMMDKNSNWTYENGLKTLIPHALLFGIIGYPFLLPDMIGGNAYGADPFPERELFVRWLQVNALMPCLQFSIVPWQYDAEVVEIARRLTALHECHGDRIVELARNCTRTGAPIVRPLWWVAPHDPVALITDSEFLVGDDLLVAPVLEKGATSRDVYLPPGLWWDEVKGHSVEGGKWLKCYDAPLDVLPHFTRQETPTTEDVDSVSQEMKPP</sequence>
<evidence type="ECO:0000259" key="6">
    <source>
        <dbReference type="Pfam" id="PF01055"/>
    </source>
</evidence>
<evidence type="ECO:0000313" key="8">
    <source>
        <dbReference type="EMBL" id="KAK2171747.1"/>
    </source>
</evidence>
<dbReference type="Proteomes" id="UP001209878">
    <property type="component" value="Unassembled WGS sequence"/>
</dbReference>
<dbReference type="GO" id="GO:0004553">
    <property type="term" value="F:hydrolase activity, hydrolyzing O-glycosyl compounds"/>
    <property type="evidence" value="ECO:0007669"/>
    <property type="project" value="InterPro"/>
</dbReference>
<proteinExistence type="inferred from homology"/>
<dbReference type="CDD" id="cd06592">
    <property type="entry name" value="GH31_NET37"/>
    <property type="match status" value="1"/>
</dbReference>
<dbReference type="GO" id="GO:0005975">
    <property type="term" value="P:carbohydrate metabolic process"/>
    <property type="evidence" value="ECO:0007669"/>
    <property type="project" value="InterPro"/>
</dbReference>
<dbReference type="Pfam" id="PF01055">
    <property type="entry name" value="Glyco_hydro_31_2nd"/>
    <property type="match status" value="1"/>
</dbReference>
<name>A0AAD9KI71_RIDPI</name>
<dbReference type="InterPro" id="IPR048395">
    <property type="entry name" value="Glyco_hydro_31_C"/>
</dbReference>
<dbReference type="PANTHER" id="PTHR43053">
    <property type="entry name" value="GLYCOSIDASE FAMILY 31"/>
    <property type="match status" value="1"/>
</dbReference>
<keyword evidence="2 4" id="KW-0378">Hydrolase</keyword>
<keyword evidence="9" id="KW-1185">Reference proteome</keyword>
<protein>
    <submittedName>
        <fullName evidence="8">Uncharacterized protein</fullName>
    </submittedName>
</protein>
<feature type="region of interest" description="Disordered" evidence="5">
    <location>
        <begin position="630"/>
        <end position="650"/>
    </location>
</feature>
<dbReference type="Gene3D" id="3.20.20.80">
    <property type="entry name" value="Glycosidases"/>
    <property type="match status" value="1"/>
</dbReference>